<evidence type="ECO:0000256" key="10">
    <source>
        <dbReference type="SAM" id="Coils"/>
    </source>
</evidence>
<gene>
    <name evidence="13" type="ORF">FUA24_01665</name>
</gene>
<evidence type="ECO:0000259" key="12">
    <source>
        <dbReference type="PROSITE" id="PS50109"/>
    </source>
</evidence>
<dbReference type="Gene3D" id="3.30.565.10">
    <property type="entry name" value="Histidine kinase-like ATPase, C-terminal domain"/>
    <property type="match status" value="1"/>
</dbReference>
<dbReference type="InterPro" id="IPR011990">
    <property type="entry name" value="TPR-like_helical_dom_sf"/>
</dbReference>
<feature type="domain" description="Histidine kinase" evidence="12">
    <location>
        <begin position="463"/>
        <end position="647"/>
    </location>
</feature>
<dbReference type="PROSITE" id="PS50109">
    <property type="entry name" value="HIS_KIN"/>
    <property type="match status" value="1"/>
</dbReference>
<dbReference type="CDD" id="cd16917">
    <property type="entry name" value="HATPase_UhpB-NarQ-NarX-like"/>
    <property type="match status" value="1"/>
</dbReference>
<dbReference type="Pfam" id="PF07730">
    <property type="entry name" value="HisKA_3"/>
    <property type="match status" value="1"/>
</dbReference>
<sequence length="651" mass="74008">MFRTKEKLLLIIISFTFYCGFSQSKQIDSLKLSLTNAKIHDTIKIKNCLNLAGRFGNRSLDSLKKYTLIAIDLSKKNNDFLLDGGYYFMGLYHRDIGEINKAKESYKKAIQLVDSVANKQKFAQILSAYANLLSGTDELDEQISYFTRALKIKESIGDKSKIAITQYNFSNVYRHAGIDTLAIDYLKRAMSNAEASGQKGLKAHILNNLTIFALKNNELEKANTYLMESEKICKEIGSNLLCFNTFLQKGRYLDKLKKIGEAEAAFFTSLEYAKKRGVPQDIMLAHTYLGKHYELFNNPKKAILNFKKAQEQDPANAERIMSPFSYMSWSRAESKLGNYKKSNEYLQKHVKIMDSLSSEKNKKSLANAEAKYQTAKKDKEIATKQLEIKEKETEIQKEKAQNNYMLGAIVFLTIATILLVVLFKQRQKRKNQELLTLRREFQIKTLESLIEGEEKERHRVARELHDGVNGDLAAIKYKLSTLLEMNNNVIKEAITMIDDSCKQVRAISHNLIPPSLENFNLLEATQVYCSNLNEVTQNLEITFQHLGETIEIPKKAEVNAFRIIQELVTNAIRHAEASQIDVQISSRDNAIQITVEDDGKGFDKNNVKSDGIGLSNVQSRVDYLNATTDFISNNQGTSYTIDIDKDKVNGN</sequence>
<evidence type="ECO:0000256" key="4">
    <source>
        <dbReference type="ARBA" id="ARBA00022679"/>
    </source>
</evidence>
<dbReference type="InterPro" id="IPR050482">
    <property type="entry name" value="Sensor_HK_TwoCompSys"/>
</dbReference>
<keyword evidence="11" id="KW-0812">Transmembrane</keyword>
<feature type="repeat" description="TPR" evidence="9">
    <location>
        <begin position="283"/>
        <end position="316"/>
    </location>
</feature>
<dbReference type="OrthoDB" id="9778366at2"/>
<name>A0A5D0J8U8_9FLAO</name>
<dbReference type="AlphaFoldDB" id="A0A5D0J8U8"/>
<dbReference type="Gene3D" id="1.25.40.10">
    <property type="entry name" value="Tetratricopeptide repeat domain"/>
    <property type="match status" value="1"/>
</dbReference>
<keyword evidence="5" id="KW-0547">Nucleotide-binding</keyword>
<dbReference type="InterPro" id="IPR005467">
    <property type="entry name" value="His_kinase_dom"/>
</dbReference>
<proteinExistence type="predicted"/>
<dbReference type="Proteomes" id="UP000323930">
    <property type="component" value="Unassembled WGS sequence"/>
</dbReference>
<dbReference type="PANTHER" id="PTHR24421:SF10">
    <property type="entry name" value="NITRATE_NITRITE SENSOR PROTEIN NARQ"/>
    <property type="match status" value="1"/>
</dbReference>
<keyword evidence="3" id="KW-0597">Phosphoprotein</keyword>
<evidence type="ECO:0000313" key="14">
    <source>
        <dbReference type="Proteomes" id="UP000323930"/>
    </source>
</evidence>
<dbReference type="GO" id="GO:0016020">
    <property type="term" value="C:membrane"/>
    <property type="evidence" value="ECO:0007669"/>
    <property type="project" value="InterPro"/>
</dbReference>
<dbReference type="InterPro" id="IPR003594">
    <property type="entry name" value="HATPase_dom"/>
</dbReference>
<comment type="catalytic activity">
    <reaction evidence="1">
        <text>ATP + protein L-histidine = ADP + protein N-phospho-L-histidine.</text>
        <dbReference type="EC" id="2.7.13.3"/>
    </reaction>
</comment>
<dbReference type="Pfam" id="PF13181">
    <property type="entry name" value="TPR_8"/>
    <property type="match status" value="1"/>
</dbReference>
<evidence type="ECO:0000256" key="7">
    <source>
        <dbReference type="ARBA" id="ARBA00022840"/>
    </source>
</evidence>
<keyword evidence="6" id="KW-0418">Kinase</keyword>
<evidence type="ECO:0000313" key="13">
    <source>
        <dbReference type="EMBL" id="TYA92164.1"/>
    </source>
</evidence>
<reference evidence="13 14" key="1">
    <citation type="submission" date="2019-08" db="EMBL/GenBank/DDBJ databases">
        <title>Seonamhaeicola sediminis sp. nov., isolated from marine sediment.</title>
        <authorList>
            <person name="Cao W.R."/>
        </authorList>
    </citation>
    <scope>NUCLEOTIDE SEQUENCE [LARGE SCALE GENOMIC DNA]</scope>
    <source>
        <strain evidence="13 14">B011</strain>
    </source>
</reference>
<dbReference type="GO" id="GO:0005524">
    <property type="term" value="F:ATP binding"/>
    <property type="evidence" value="ECO:0007669"/>
    <property type="project" value="UniProtKB-KW"/>
</dbReference>
<evidence type="ECO:0000256" key="11">
    <source>
        <dbReference type="SAM" id="Phobius"/>
    </source>
</evidence>
<evidence type="ECO:0000256" key="2">
    <source>
        <dbReference type="ARBA" id="ARBA00012438"/>
    </source>
</evidence>
<keyword evidence="9" id="KW-0802">TPR repeat</keyword>
<keyword evidence="4" id="KW-0808">Transferase</keyword>
<dbReference type="Pfam" id="PF02518">
    <property type="entry name" value="HATPase_c"/>
    <property type="match status" value="1"/>
</dbReference>
<dbReference type="SUPFAM" id="SSF48452">
    <property type="entry name" value="TPR-like"/>
    <property type="match status" value="2"/>
</dbReference>
<dbReference type="InterPro" id="IPR011712">
    <property type="entry name" value="Sig_transdc_His_kin_sub3_dim/P"/>
</dbReference>
<feature type="coiled-coil region" evidence="10">
    <location>
        <begin position="358"/>
        <end position="403"/>
    </location>
</feature>
<evidence type="ECO:0000256" key="8">
    <source>
        <dbReference type="ARBA" id="ARBA00023012"/>
    </source>
</evidence>
<keyword evidence="11" id="KW-0472">Membrane</keyword>
<dbReference type="SUPFAM" id="SSF55874">
    <property type="entry name" value="ATPase domain of HSP90 chaperone/DNA topoisomerase II/histidine kinase"/>
    <property type="match status" value="1"/>
</dbReference>
<dbReference type="EC" id="2.7.13.3" evidence="2"/>
<keyword evidence="14" id="KW-1185">Reference proteome</keyword>
<keyword evidence="7" id="KW-0067">ATP-binding</keyword>
<dbReference type="PROSITE" id="PS50005">
    <property type="entry name" value="TPR"/>
    <property type="match status" value="1"/>
</dbReference>
<accession>A0A5D0J8U8</accession>
<evidence type="ECO:0000256" key="1">
    <source>
        <dbReference type="ARBA" id="ARBA00000085"/>
    </source>
</evidence>
<dbReference type="SMART" id="SM00387">
    <property type="entry name" value="HATPase_c"/>
    <property type="match status" value="1"/>
</dbReference>
<dbReference type="EMBL" id="VSDQ01000163">
    <property type="protein sequence ID" value="TYA92164.1"/>
    <property type="molecule type" value="Genomic_DNA"/>
</dbReference>
<feature type="transmembrane region" description="Helical" evidence="11">
    <location>
        <begin position="404"/>
        <end position="423"/>
    </location>
</feature>
<dbReference type="PANTHER" id="PTHR24421">
    <property type="entry name" value="NITRATE/NITRITE SENSOR PROTEIN NARX-RELATED"/>
    <property type="match status" value="1"/>
</dbReference>
<organism evidence="13 14">
    <name type="scientific">Seonamhaeicola marinus</name>
    <dbReference type="NCBI Taxonomy" id="1912246"/>
    <lineage>
        <taxon>Bacteria</taxon>
        <taxon>Pseudomonadati</taxon>
        <taxon>Bacteroidota</taxon>
        <taxon>Flavobacteriia</taxon>
        <taxon>Flavobacteriales</taxon>
        <taxon>Flavobacteriaceae</taxon>
    </lineage>
</organism>
<dbReference type="GO" id="GO:0000155">
    <property type="term" value="F:phosphorelay sensor kinase activity"/>
    <property type="evidence" value="ECO:0007669"/>
    <property type="project" value="InterPro"/>
</dbReference>
<keyword evidence="11" id="KW-1133">Transmembrane helix</keyword>
<evidence type="ECO:0000256" key="3">
    <source>
        <dbReference type="ARBA" id="ARBA00022553"/>
    </source>
</evidence>
<evidence type="ECO:0000256" key="5">
    <source>
        <dbReference type="ARBA" id="ARBA00022741"/>
    </source>
</evidence>
<dbReference type="SMART" id="SM00028">
    <property type="entry name" value="TPR"/>
    <property type="match status" value="5"/>
</dbReference>
<evidence type="ECO:0000256" key="6">
    <source>
        <dbReference type="ARBA" id="ARBA00022777"/>
    </source>
</evidence>
<dbReference type="InterPro" id="IPR019734">
    <property type="entry name" value="TPR_rpt"/>
</dbReference>
<keyword evidence="8" id="KW-0902">Two-component regulatory system</keyword>
<protein>
    <recommendedName>
        <fullName evidence="2">histidine kinase</fullName>
        <ecNumber evidence="2">2.7.13.3</ecNumber>
    </recommendedName>
</protein>
<dbReference type="Gene3D" id="1.20.5.1930">
    <property type="match status" value="1"/>
</dbReference>
<dbReference type="InterPro" id="IPR036890">
    <property type="entry name" value="HATPase_C_sf"/>
</dbReference>
<comment type="caution">
    <text evidence="13">The sequence shown here is derived from an EMBL/GenBank/DDBJ whole genome shotgun (WGS) entry which is preliminary data.</text>
</comment>
<dbReference type="GO" id="GO:0046983">
    <property type="term" value="F:protein dimerization activity"/>
    <property type="evidence" value="ECO:0007669"/>
    <property type="project" value="InterPro"/>
</dbReference>
<evidence type="ECO:0000256" key="9">
    <source>
        <dbReference type="PROSITE-ProRule" id="PRU00339"/>
    </source>
</evidence>
<keyword evidence="10" id="KW-0175">Coiled coil</keyword>